<protein>
    <submittedName>
        <fullName evidence="1">Uncharacterized protein</fullName>
    </submittedName>
</protein>
<dbReference type="RefSeq" id="WP_323466433.1">
    <property type="nucleotide sequence ID" value="NZ_CP144224.1"/>
</dbReference>
<evidence type="ECO:0000313" key="2">
    <source>
        <dbReference type="Proteomes" id="UP001285636"/>
    </source>
</evidence>
<dbReference type="EMBL" id="JAWJAY010000001">
    <property type="protein sequence ID" value="MDV2885021.1"/>
    <property type="molecule type" value="Genomic_DNA"/>
</dbReference>
<accession>A0AAJ2NL52</accession>
<reference evidence="1" key="1">
    <citation type="submission" date="2023-10" db="EMBL/GenBank/DDBJ databases">
        <title>Screening of Alkalihalophilus pseudofirmusBZ-TG-HK211 and Its Alleviation of Salt Stress on Rapeseed Growth.</title>
        <authorList>
            <person name="Zhao B."/>
            <person name="Guo T."/>
        </authorList>
    </citation>
    <scope>NUCLEOTIDE SEQUENCE</scope>
    <source>
        <strain evidence="1">BZ-TG-HK211</strain>
    </source>
</reference>
<comment type="caution">
    <text evidence="1">The sequence shown here is derived from an EMBL/GenBank/DDBJ whole genome shotgun (WGS) entry which is preliminary data.</text>
</comment>
<organism evidence="1 2">
    <name type="scientific">Alkalihalophilus pseudofirmus</name>
    <name type="common">Bacillus pseudofirmus</name>
    <dbReference type="NCBI Taxonomy" id="79885"/>
    <lineage>
        <taxon>Bacteria</taxon>
        <taxon>Bacillati</taxon>
        <taxon>Bacillota</taxon>
        <taxon>Bacilli</taxon>
        <taxon>Bacillales</taxon>
        <taxon>Bacillaceae</taxon>
        <taxon>Alkalihalophilus</taxon>
    </lineage>
</organism>
<proteinExistence type="predicted"/>
<dbReference type="Proteomes" id="UP001285636">
    <property type="component" value="Unassembled WGS sequence"/>
</dbReference>
<gene>
    <name evidence="1" type="ORF">RYX45_07500</name>
</gene>
<sequence length="157" mass="16434">MGYFRVQPSSHCGCGPVAGTGFTKPEKKKKKEAAQCEGCFCKFAKKVGMGSFSRVIIDGVLYTTDFTEAILGPGVLVGGIQLVGCPKKKNCCVTFQITPLDAGALPDALLAILAALLPDIVDLEVVFPGGAPYFITVDCEKVSGFVFNGNGMGMMGV</sequence>
<dbReference type="AlphaFoldDB" id="A0AAJ2NL52"/>
<evidence type="ECO:0000313" key="1">
    <source>
        <dbReference type="EMBL" id="MDV2885021.1"/>
    </source>
</evidence>
<name>A0AAJ2NL52_ALKPS</name>